<feature type="domain" description="ATP-grasp" evidence="5">
    <location>
        <begin position="139"/>
        <end position="337"/>
    </location>
</feature>
<dbReference type="InterPro" id="IPR016185">
    <property type="entry name" value="PreATP-grasp_dom_sf"/>
</dbReference>
<dbReference type="AlphaFoldDB" id="A0A6P0HDN9"/>
<dbReference type="PANTHER" id="PTHR23132:SF0">
    <property type="entry name" value="D-ALANINE-D-ALANINE LIGASE FAMILY"/>
    <property type="match status" value="1"/>
</dbReference>
<evidence type="ECO:0000256" key="2">
    <source>
        <dbReference type="ARBA" id="ARBA00022598"/>
    </source>
</evidence>
<comment type="similarity">
    <text evidence="1">Belongs to the D-alanine--D-alanine ligase family.</text>
</comment>
<dbReference type="GO" id="GO:0071555">
    <property type="term" value="P:cell wall organization"/>
    <property type="evidence" value="ECO:0007669"/>
    <property type="project" value="UniProtKB-KW"/>
</dbReference>
<comment type="caution">
    <text evidence="7">The sequence shown here is derived from an EMBL/GenBank/DDBJ whole genome shotgun (WGS) entry which is preliminary data.</text>
</comment>
<dbReference type="Proteomes" id="UP000471152">
    <property type="component" value="Unassembled WGS sequence"/>
</dbReference>
<sequence length="372" mass="39210">MKQVAVAFGGPSAEHDISILTGLQAARLLNQSGLDVLAVYWDRGGNWHTVPVDSEARDFIDGPPARATQVEPVLGRSGGWRPVKGLRPKTYRPEAVLSCFHGGYAEAGGARALFDWMGLPSTGGSLFAGALSVDKLAFGSVIAQAGLPTLPRLIVGDGHADPDFDGPYIVKPRFGGSSIGIEVVQDLAAAKGLAKQNVHLADGAVLEPYRPDLYDLNVAVITHPTFRASLIEKPIRPGSDSIYSYSDKYLHTSGLSQAPREMPAPISEELAARIRSLAEQVAGLVGLGSLARLDFLSDGTEVFVNEVNNIPGAMSLYLWPEDSPAALLTNALEQAVRSRSSNEAPTVFARGEALRAAGGIAGKLANLGGPTR</sequence>
<evidence type="ECO:0000256" key="4">
    <source>
        <dbReference type="PROSITE-ProRule" id="PRU00409"/>
    </source>
</evidence>
<dbReference type="InterPro" id="IPR011127">
    <property type="entry name" value="Dala_Dala_lig_N"/>
</dbReference>
<evidence type="ECO:0000313" key="8">
    <source>
        <dbReference type="Proteomes" id="UP000468828"/>
    </source>
</evidence>
<name>A0A6P0HDN9_9ACTN</name>
<dbReference type="GO" id="GO:0008716">
    <property type="term" value="F:D-alanine-D-alanine ligase activity"/>
    <property type="evidence" value="ECO:0007669"/>
    <property type="project" value="InterPro"/>
</dbReference>
<keyword evidence="8" id="KW-1185">Reference proteome</keyword>
<dbReference type="InterPro" id="IPR011761">
    <property type="entry name" value="ATP-grasp"/>
</dbReference>
<gene>
    <name evidence="7" type="ORF">G3R41_20825</name>
    <name evidence="6" type="ORF">GCU67_20110</name>
</gene>
<dbReference type="SUPFAM" id="SSF52440">
    <property type="entry name" value="PreATP-grasp domain"/>
    <property type="match status" value="1"/>
</dbReference>
<dbReference type="PROSITE" id="PS50975">
    <property type="entry name" value="ATP_GRASP"/>
    <property type="match status" value="1"/>
</dbReference>
<keyword evidence="4" id="KW-0547">Nucleotide-binding</keyword>
<dbReference type="EMBL" id="JAAGWB010000067">
    <property type="protein sequence ID" value="NEN53353.1"/>
    <property type="molecule type" value="Genomic_DNA"/>
</dbReference>
<dbReference type="GO" id="GO:0046872">
    <property type="term" value="F:metal ion binding"/>
    <property type="evidence" value="ECO:0007669"/>
    <property type="project" value="InterPro"/>
</dbReference>
<dbReference type="Gene3D" id="3.30.1490.20">
    <property type="entry name" value="ATP-grasp fold, A domain"/>
    <property type="match status" value="1"/>
</dbReference>
<dbReference type="Gene3D" id="3.40.50.20">
    <property type="match status" value="1"/>
</dbReference>
<reference evidence="6 8" key="1">
    <citation type="submission" date="2020-01" db="EMBL/GenBank/DDBJ databases">
        <title>the WGS Modestobacter muralis CPCC 204518.</title>
        <authorList>
            <person name="Jiang Z."/>
        </authorList>
    </citation>
    <scope>NUCLEOTIDE SEQUENCE [LARGE SCALE GENOMIC DNA]</scope>
    <source>
        <strain evidence="6 8">DSM 100205</strain>
    </source>
</reference>
<keyword evidence="3" id="KW-0961">Cell wall biogenesis/degradation</keyword>
<keyword evidence="4" id="KW-0067">ATP-binding</keyword>
<evidence type="ECO:0000313" key="6">
    <source>
        <dbReference type="EMBL" id="NEK96453.1"/>
    </source>
</evidence>
<dbReference type="Proteomes" id="UP000468828">
    <property type="component" value="Unassembled WGS sequence"/>
</dbReference>
<dbReference type="Gene3D" id="3.30.470.20">
    <property type="entry name" value="ATP-grasp fold, B domain"/>
    <property type="match status" value="1"/>
</dbReference>
<organism evidence="7 9">
    <name type="scientific">Modestobacter muralis</name>
    <dbReference type="NCBI Taxonomy" id="1608614"/>
    <lineage>
        <taxon>Bacteria</taxon>
        <taxon>Bacillati</taxon>
        <taxon>Actinomycetota</taxon>
        <taxon>Actinomycetes</taxon>
        <taxon>Geodermatophilales</taxon>
        <taxon>Geodermatophilaceae</taxon>
        <taxon>Modestobacter</taxon>
    </lineage>
</organism>
<protein>
    <recommendedName>
        <fullName evidence="5">ATP-grasp domain-containing protein</fullName>
    </recommendedName>
</protein>
<dbReference type="Pfam" id="PF01820">
    <property type="entry name" value="Dala_Dala_lig_N"/>
    <property type="match status" value="1"/>
</dbReference>
<dbReference type="PANTHER" id="PTHR23132">
    <property type="entry name" value="D-ALANINE--D-ALANINE LIGASE"/>
    <property type="match status" value="1"/>
</dbReference>
<dbReference type="InterPro" id="IPR011095">
    <property type="entry name" value="Dala_Dala_lig_C"/>
</dbReference>
<proteinExistence type="inferred from homology"/>
<accession>A0A6P0HDN9</accession>
<dbReference type="InterPro" id="IPR013815">
    <property type="entry name" value="ATP_grasp_subdomain_1"/>
</dbReference>
<evidence type="ECO:0000259" key="5">
    <source>
        <dbReference type="PROSITE" id="PS50975"/>
    </source>
</evidence>
<dbReference type="RefSeq" id="WP_163613147.1">
    <property type="nucleotide sequence ID" value="NZ_JAAGWB010000067.1"/>
</dbReference>
<dbReference type="EMBL" id="JAAGWH010000064">
    <property type="protein sequence ID" value="NEK96453.1"/>
    <property type="molecule type" value="Genomic_DNA"/>
</dbReference>
<reference evidence="7 9" key="2">
    <citation type="submission" date="2020-02" db="EMBL/GenBank/DDBJ databases">
        <title>The WGS of Modestobacter muralis DSM 100205.</title>
        <authorList>
            <person name="Jiang Z."/>
        </authorList>
    </citation>
    <scope>NUCLEOTIDE SEQUENCE [LARGE SCALE GENOMIC DNA]</scope>
    <source>
        <strain evidence="7 9">DSM 100205</strain>
    </source>
</reference>
<dbReference type="Pfam" id="PF07478">
    <property type="entry name" value="Dala_Dala_lig_C"/>
    <property type="match status" value="1"/>
</dbReference>
<keyword evidence="2" id="KW-0436">Ligase</keyword>
<evidence type="ECO:0000256" key="1">
    <source>
        <dbReference type="ARBA" id="ARBA00010871"/>
    </source>
</evidence>
<dbReference type="GO" id="GO:0005524">
    <property type="term" value="F:ATP binding"/>
    <property type="evidence" value="ECO:0007669"/>
    <property type="project" value="UniProtKB-UniRule"/>
</dbReference>
<evidence type="ECO:0000313" key="9">
    <source>
        <dbReference type="Proteomes" id="UP000471152"/>
    </source>
</evidence>
<evidence type="ECO:0000313" key="7">
    <source>
        <dbReference type="EMBL" id="NEN53353.1"/>
    </source>
</evidence>
<dbReference type="SUPFAM" id="SSF56059">
    <property type="entry name" value="Glutathione synthetase ATP-binding domain-like"/>
    <property type="match status" value="1"/>
</dbReference>
<evidence type="ECO:0000256" key="3">
    <source>
        <dbReference type="ARBA" id="ARBA00023316"/>
    </source>
</evidence>